<comment type="caution">
    <text evidence="4">The sequence shown here is derived from an EMBL/GenBank/DDBJ whole genome shotgun (WGS) entry which is preliminary data.</text>
</comment>
<evidence type="ECO:0000259" key="3">
    <source>
        <dbReference type="Pfam" id="PF13439"/>
    </source>
</evidence>
<dbReference type="Pfam" id="PF00534">
    <property type="entry name" value="Glycos_transf_1"/>
    <property type="match status" value="1"/>
</dbReference>
<dbReference type="PANTHER" id="PTHR12526">
    <property type="entry name" value="GLYCOSYLTRANSFERASE"/>
    <property type="match status" value="1"/>
</dbReference>
<keyword evidence="5" id="KW-1185">Reference proteome</keyword>
<feature type="region of interest" description="Disordered" evidence="1">
    <location>
        <begin position="371"/>
        <end position="390"/>
    </location>
</feature>
<reference evidence="4 5" key="1">
    <citation type="submission" date="2019-03" db="EMBL/GenBank/DDBJ databases">
        <title>This is whole genome sequence of Paenibacillus sp MS74 strain.</title>
        <authorList>
            <person name="Trinh H.N."/>
        </authorList>
    </citation>
    <scope>NUCLEOTIDE SEQUENCE [LARGE SCALE GENOMIC DNA]</scope>
    <source>
        <strain evidence="4 5">MS74</strain>
    </source>
</reference>
<keyword evidence="4" id="KW-0808">Transferase</keyword>
<dbReference type="GO" id="GO:0016757">
    <property type="term" value="F:glycosyltransferase activity"/>
    <property type="evidence" value="ECO:0007669"/>
    <property type="project" value="InterPro"/>
</dbReference>
<sequence>MKVGIIMPLAGLHGGAEFMLLDLLRANKLQHQIDYTVVFFEPGPLVDEVKALGYPVFVLKVGKLRQLHRYASALISIYLWMKREKIDLVMSWMSKAHLYAAPAAMAAKVNAVWYQHGIPEEDDKAERLLARIPAKAVCCPSQAAQHAINRINPGLPTRVIYPSVDLEAFNPQAAPRVEEVRRQLGLPVDASIVGIIARLQRWKGVHVFIDAAAFVARVQPNAHFVIVGSSHHSEPEYPDELKLQAAKAGIADKVHFVGFQNQLTDWIQSFDILVQASVQEPFGMVVIEGMAMGKAVIATKAGGPKESIVHGENGMLVPPNDPASLASTIQKLIVDKNFYSRLSRAGMERAKAFSKERLSVELAEFFGNLNSGPQKRQTSVQEPLAKEVGN</sequence>
<proteinExistence type="predicted"/>
<dbReference type="Gene3D" id="3.40.50.2000">
    <property type="entry name" value="Glycogen Phosphorylase B"/>
    <property type="match status" value="2"/>
</dbReference>
<dbReference type="Pfam" id="PF13439">
    <property type="entry name" value="Glyco_transf_4"/>
    <property type="match status" value="1"/>
</dbReference>
<dbReference type="RefSeq" id="WP_133225017.1">
    <property type="nucleotide sequence ID" value="NZ_SMRT01000001.1"/>
</dbReference>
<feature type="domain" description="Glycosyltransferase subfamily 4-like N-terminal" evidence="3">
    <location>
        <begin position="14"/>
        <end position="167"/>
    </location>
</feature>
<accession>A0A4R5KYT3</accession>
<feature type="domain" description="Glycosyl transferase family 1" evidence="2">
    <location>
        <begin position="178"/>
        <end position="347"/>
    </location>
</feature>
<evidence type="ECO:0000313" key="4">
    <source>
        <dbReference type="EMBL" id="TDG00308.1"/>
    </source>
</evidence>
<dbReference type="Proteomes" id="UP000295636">
    <property type="component" value="Unassembled WGS sequence"/>
</dbReference>
<dbReference type="EMBL" id="SMRT01000001">
    <property type="protein sequence ID" value="TDG00308.1"/>
    <property type="molecule type" value="Genomic_DNA"/>
</dbReference>
<protein>
    <submittedName>
        <fullName evidence="4">Glycosyltransferase family 1 protein</fullName>
    </submittedName>
</protein>
<feature type="compositionally biased region" description="Polar residues" evidence="1">
    <location>
        <begin position="371"/>
        <end position="381"/>
    </location>
</feature>
<dbReference type="CDD" id="cd03801">
    <property type="entry name" value="GT4_PimA-like"/>
    <property type="match status" value="1"/>
</dbReference>
<evidence type="ECO:0000259" key="2">
    <source>
        <dbReference type="Pfam" id="PF00534"/>
    </source>
</evidence>
<gene>
    <name evidence="4" type="ORF">E1757_01295</name>
</gene>
<dbReference type="OrthoDB" id="9814612at2"/>
<name>A0A4R5KYT3_9BACL</name>
<evidence type="ECO:0000313" key="5">
    <source>
        <dbReference type="Proteomes" id="UP000295636"/>
    </source>
</evidence>
<dbReference type="InterPro" id="IPR001296">
    <property type="entry name" value="Glyco_trans_1"/>
</dbReference>
<dbReference type="SUPFAM" id="SSF53756">
    <property type="entry name" value="UDP-Glycosyltransferase/glycogen phosphorylase"/>
    <property type="match status" value="1"/>
</dbReference>
<dbReference type="AlphaFoldDB" id="A0A4R5KYT3"/>
<evidence type="ECO:0000256" key="1">
    <source>
        <dbReference type="SAM" id="MobiDB-lite"/>
    </source>
</evidence>
<dbReference type="InterPro" id="IPR028098">
    <property type="entry name" value="Glyco_trans_4-like_N"/>
</dbReference>
<organism evidence="4 5">
    <name type="scientific">Paenibacillus piri</name>
    <dbReference type="NCBI Taxonomy" id="2547395"/>
    <lineage>
        <taxon>Bacteria</taxon>
        <taxon>Bacillati</taxon>
        <taxon>Bacillota</taxon>
        <taxon>Bacilli</taxon>
        <taxon>Bacillales</taxon>
        <taxon>Paenibacillaceae</taxon>
        <taxon>Paenibacillus</taxon>
    </lineage>
</organism>